<accession>A0A0D8XDQ9</accession>
<name>A0A0D8XDQ9_DICVI</name>
<dbReference type="AlphaFoldDB" id="A0A0D8XDQ9"/>
<sequence length="72" mass="8337">MEGGLGKPGGGPKPIWPRVLQSVQSEAELFLDDDNFAYRVSPYRDAASLIRRMDKQENYDKVMNFLEKYIRE</sequence>
<reference evidence="1 2" key="1">
    <citation type="submission" date="2013-11" db="EMBL/GenBank/DDBJ databases">
        <title>Draft genome of the bovine lungworm Dictyocaulus viviparus.</title>
        <authorList>
            <person name="Mitreva M."/>
        </authorList>
    </citation>
    <scope>NUCLEOTIDE SEQUENCE [LARGE SCALE GENOMIC DNA]</scope>
    <source>
        <strain evidence="1 2">HannoverDv2000</strain>
    </source>
</reference>
<evidence type="ECO:0000313" key="1">
    <source>
        <dbReference type="EMBL" id="KJH42760.1"/>
    </source>
</evidence>
<keyword evidence="2" id="KW-1185">Reference proteome</keyword>
<reference evidence="2" key="2">
    <citation type="journal article" date="2016" name="Sci. Rep.">
        <title>Dictyocaulus viviparus genome, variome and transcriptome elucidate lungworm biology and support future intervention.</title>
        <authorList>
            <person name="McNulty S.N."/>
            <person name="Strube C."/>
            <person name="Rosa B.A."/>
            <person name="Martin J.C."/>
            <person name="Tyagi R."/>
            <person name="Choi Y.J."/>
            <person name="Wang Q."/>
            <person name="Hallsworth Pepin K."/>
            <person name="Zhang X."/>
            <person name="Ozersky P."/>
            <person name="Wilson R.K."/>
            <person name="Sternberg P.W."/>
            <person name="Gasser R.B."/>
            <person name="Mitreva M."/>
        </authorList>
    </citation>
    <scope>NUCLEOTIDE SEQUENCE [LARGE SCALE GENOMIC DNA]</scope>
    <source>
        <strain evidence="2">HannoverDv2000</strain>
    </source>
</reference>
<dbReference type="Proteomes" id="UP000053766">
    <property type="component" value="Unassembled WGS sequence"/>
</dbReference>
<organism evidence="1 2">
    <name type="scientific">Dictyocaulus viviparus</name>
    <name type="common">Bovine lungworm</name>
    <dbReference type="NCBI Taxonomy" id="29172"/>
    <lineage>
        <taxon>Eukaryota</taxon>
        <taxon>Metazoa</taxon>
        <taxon>Ecdysozoa</taxon>
        <taxon>Nematoda</taxon>
        <taxon>Chromadorea</taxon>
        <taxon>Rhabditida</taxon>
        <taxon>Rhabditina</taxon>
        <taxon>Rhabditomorpha</taxon>
        <taxon>Strongyloidea</taxon>
        <taxon>Metastrongylidae</taxon>
        <taxon>Dictyocaulus</taxon>
    </lineage>
</organism>
<protein>
    <submittedName>
        <fullName evidence="1">Uncharacterized protein</fullName>
    </submittedName>
</protein>
<dbReference type="OrthoDB" id="5838019at2759"/>
<gene>
    <name evidence="1" type="ORF">DICVIV_11251</name>
</gene>
<proteinExistence type="predicted"/>
<evidence type="ECO:0000313" key="2">
    <source>
        <dbReference type="Proteomes" id="UP000053766"/>
    </source>
</evidence>
<dbReference type="EMBL" id="KN716629">
    <property type="protein sequence ID" value="KJH42760.1"/>
    <property type="molecule type" value="Genomic_DNA"/>
</dbReference>